<organism evidence="1 2">
    <name type="scientific">Tuber borchii</name>
    <name type="common">White truffle</name>
    <dbReference type="NCBI Taxonomy" id="42251"/>
    <lineage>
        <taxon>Eukaryota</taxon>
        <taxon>Fungi</taxon>
        <taxon>Dikarya</taxon>
        <taxon>Ascomycota</taxon>
        <taxon>Pezizomycotina</taxon>
        <taxon>Pezizomycetes</taxon>
        <taxon>Pezizales</taxon>
        <taxon>Tuberaceae</taxon>
        <taxon>Tuber</taxon>
    </lineage>
</organism>
<protein>
    <submittedName>
        <fullName evidence="1">Uncharacterized protein</fullName>
    </submittedName>
</protein>
<name>A0A2T7A7X4_TUBBO</name>
<evidence type="ECO:0000313" key="1">
    <source>
        <dbReference type="EMBL" id="PUU83846.1"/>
    </source>
</evidence>
<sequence length="117" mass="13119">MTHLFTGISLTSFSNYRLGGWAKTDRSTRQSQISCCYTRYPATGTPAVVTLHTTSHTTGYSNSSEFDRLTTQLSSEQFTLAGIEMMDVYDSGEEEAVWILGQSKEEEKRKVKYKTPG</sequence>
<accession>A0A2T7A7X4</accession>
<proteinExistence type="predicted"/>
<dbReference type="EMBL" id="NESQ01000006">
    <property type="protein sequence ID" value="PUU83846.1"/>
    <property type="molecule type" value="Genomic_DNA"/>
</dbReference>
<dbReference type="Proteomes" id="UP000244722">
    <property type="component" value="Unassembled WGS sequence"/>
</dbReference>
<reference evidence="1 2" key="1">
    <citation type="submission" date="2017-04" db="EMBL/GenBank/DDBJ databases">
        <title>Draft genome sequence of Tuber borchii Vittad., a whitish edible truffle.</title>
        <authorList>
            <consortium name="DOE Joint Genome Institute"/>
            <person name="Murat C."/>
            <person name="Kuo A."/>
            <person name="Barry K.W."/>
            <person name="Clum A."/>
            <person name="Dockter R.B."/>
            <person name="Fauchery L."/>
            <person name="Iotti M."/>
            <person name="Kohler A."/>
            <person name="Labutti K."/>
            <person name="Lindquist E.A."/>
            <person name="Lipzen A."/>
            <person name="Ohm R.A."/>
            <person name="Wang M."/>
            <person name="Grigoriev I.V."/>
            <person name="Zambonelli A."/>
            <person name="Martin F.M."/>
        </authorList>
    </citation>
    <scope>NUCLEOTIDE SEQUENCE [LARGE SCALE GENOMIC DNA]</scope>
    <source>
        <strain evidence="1 2">Tbo3840</strain>
    </source>
</reference>
<comment type="caution">
    <text evidence="1">The sequence shown here is derived from an EMBL/GenBank/DDBJ whole genome shotgun (WGS) entry which is preliminary data.</text>
</comment>
<gene>
    <name evidence="1" type="ORF">B9Z19DRAFT_1118556</name>
</gene>
<evidence type="ECO:0000313" key="2">
    <source>
        <dbReference type="Proteomes" id="UP000244722"/>
    </source>
</evidence>
<dbReference type="AlphaFoldDB" id="A0A2T7A7X4"/>
<keyword evidence="2" id="KW-1185">Reference proteome</keyword>